<dbReference type="Gene3D" id="3.30.830.10">
    <property type="entry name" value="Metalloenzyme, LuxS/M16 peptidase-like"/>
    <property type="match status" value="2"/>
</dbReference>
<evidence type="ECO:0000256" key="4">
    <source>
        <dbReference type="RuleBase" id="RU004447"/>
    </source>
</evidence>
<evidence type="ECO:0000259" key="5">
    <source>
        <dbReference type="Pfam" id="PF00675"/>
    </source>
</evidence>
<feature type="domain" description="Peptidase M16 C-terminal" evidence="6">
    <location>
        <begin position="167"/>
        <end position="338"/>
    </location>
</feature>
<comment type="cofactor">
    <cofactor evidence="1">
        <name>Zn(2+)</name>
        <dbReference type="ChEBI" id="CHEBI:29105"/>
    </cofactor>
</comment>
<organism evidence="7 8">
    <name type="scientific">Pleomorphomonas diazotrophica</name>
    <dbReference type="NCBI Taxonomy" id="1166257"/>
    <lineage>
        <taxon>Bacteria</taxon>
        <taxon>Pseudomonadati</taxon>
        <taxon>Pseudomonadota</taxon>
        <taxon>Alphaproteobacteria</taxon>
        <taxon>Hyphomicrobiales</taxon>
        <taxon>Pleomorphomonadaceae</taxon>
        <taxon>Pleomorphomonas</taxon>
    </lineage>
</organism>
<dbReference type="PANTHER" id="PTHR11851:SF49">
    <property type="entry name" value="MITOCHONDRIAL-PROCESSING PEPTIDASE SUBUNIT ALPHA"/>
    <property type="match status" value="1"/>
</dbReference>
<dbReference type="GO" id="GO:0006508">
    <property type="term" value="P:proteolysis"/>
    <property type="evidence" value="ECO:0007669"/>
    <property type="project" value="InterPro"/>
</dbReference>
<evidence type="ECO:0000313" key="8">
    <source>
        <dbReference type="Proteomes" id="UP000233491"/>
    </source>
</evidence>
<dbReference type="AlphaFoldDB" id="A0A1I4TTQ6"/>
<dbReference type="InterPro" id="IPR011765">
    <property type="entry name" value="Pept_M16_N"/>
</dbReference>
<dbReference type="Pfam" id="PF00675">
    <property type="entry name" value="Peptidase_M16"/>
    <property type="match status" value="1"/>
</dbReference>
<dbReference type="Proteomes" id="UP000233491">
    <property type="component" value="Unassembled WGS sequence"/>
</dbReference>
<dbReference type="InterPro" id="IPR011249">
    <property type="entry name" value="Metalloenz_LuxS/M16"/>
</dbReference>
<dbReference type="OrthoDB" id="9811314at2"/>
<protein>
    <submittedName>
        <fullName evidence="7">Peptidase M16</fullName>
    </submittedName>
</protein>
<reference evidence="7 8" key="1">
    <citation type="submission" date="2017-12" db="EMBL/GenBank/DDBJ databases">
        <title>Anaerobic carbon monoxide metabolism by Pleomorphomonas carboxyditropha sp. nov., a new mesophilic hydrogenogenic carboxidotroph.</title>
        <authorList>
            <person name="Esquivel-Elizondo S."/>
            <person name="Krajmalnik-Brown R."/>
        </authorList>
    </citation>
    <scope>NUCLEOTIDE SEQUENCE [LARGE SCALE GENOMIC DNA]</scope>
    <source>
        <strain evidence="7 8">R5-392</strain>
    </source>
</reference>
<dbReference type="GO" id="GO:0004222">
    <property type="term" value="F:metalloendopeptidase activity"/>
    <property type="evidence" value="ECO:0007669"/>
    <property type="project" value="InterPro"/>
</dbReference>
<evidence type="ECO:0000256" key="1">
    <source>
        <dbReference type="ARBA" id="ARBA00001947"/>
    </source>
</evidence>
<dbReference type="Pfam" id="PF05193">
    <property type="entry name" value="Peptidase_M16_C"/>
    <property type="match status" value="1"/>
</dbReference>
<sequence length="426" mass="45662">MAVEVTKLENGITVVTHSMPHLASAALGVWVAAGSRSEAADENGISHLLEHMAFKGTKKRSAKDIAEEIENVGGEVNAATSIESTSYYARVLAGDVPLALDILSDILQNSLFDPDELDREKHVIGQEIGAALDAPEDFVFDMFQQAAFPGQAIGRPILGSIETVKSFSDDALRGYLNRHYTGGRTVIAAAGKLQHRELVRMARRKFQHFGEAESIVPERALYVGGEAREERDLMEAQVVLGFPGIAYGDDDYITAQIASSILGGGMSSRLFQEIREKRGLCYSIYAFHWGFEDAGIFGISAATGERDAGAVVEETMNEIARASTAVTETEVKRAQSQLRAGLLMALESPVARAGQIARHIMFHGRTLPLDELVTRINAVTPQKVCEFLEKIAVAPNPTLAAIGPISKVPSVGSIAGSVISAKASAA</sequence>
<gene>
    <name evidence="7" type="ORF">CXZ10_18290</name>
</gene>
<accession>A0A1I4TTQ6</accession>
<keyword evidence="3" id="KW-0378">Hydrolase</keyword>
<evidence type="ECO:0000313" key="7">
    <source>
        <dbReference type="EMBL" id="PKR87679.1"/>
    </source>
</evidence>
<dbReference type="InterPro" id="IPR050361">
    <property type="entry name" value="MPP/UQCRC_Complex"/>
</dbReference>
<comment type="caution">
    <text evidence="7">The sequence shown here is derived from an EMBL/GenBank/DDBJ whole genome shotgun (WGS) entry which is preliminary data.</text>
</comment>
<keyword evidence="3" id="KW-0482">Metalloprotease</keyword>
<keyword evidence="8" id="KW-1185">Reference proteome</keyword>
<dbReference type="PROSITE" id="PS00143">
    <property type="entry name" value="INSULINASE"/>
    <property type="match status" value="1"/>
</dbReference>
<evidence type="ECO:0000259" key="6">
    <source>
        <dbReference type="Pfam" id="PF05193"/>
    </source>
</evidence>
<dbReference type="FunFam" id="3.30.830.10:FF:000008">
    <property type="entry name" value="Mitochondrial-processing peptidase subunit beta"/>
    <property type="match status" value="1"/>
</dbReference>
<proteinExistence type="inferred from homology"/>
<dbReference type="PANTHER" id="PTHR11851">
    <property type="entry name" value="METALLOPROTEASE"/>
    <property type="match status" value="1"/>
</dbReference>
<comment type="similarity">
    <text evidence="2 4">Belongs to the peptidase M16 family.</text>
</comment>
<keyword evidence="3" id="KW-0645">Protease</keyword>
<feature type="domain" description="Peptidase M16 N-terminal" evidence="5">
    <location>
        <begin position="14"/>
        <end position="159"/>
    </location>
</feature>
<dbReference type="InterPro" id="IPR001431">
    <property type="entry name" value="Pept_M16_Zn_BS"/>
</dbReference>
<dbReference type="RefSeq" id="WP_101290806.1">
    <property type="nucleotide sequence ID" value="NZ_FOUQ01000006.1"/>
</dbReference>
<name>A0A1I4TTQ6_9HYPH</name>
<dbReference type="GO" id="GO:0046872">
    <property type="term" value="F:metal ion binding"/>
    <property type="evidence" value="ECO:0007669"/>
    <property type="project" value="InterPro"/>
</dbReference>
<dbReference type="InterPro" id="IPR007863">
    <property type="entry name" value="Peptidase_M16_C"/>
</dbReference>
<dbReference type="EMBL" id="PJNW01000016">
    <property type="protein sequence ID" value="PKR87679.1"/>
    <property type="molecule type" value="Genomic_DNA"/>
</dbReference>
<evidence type="ECO:0000256" key="2">
    <source>
        <dbReference type="ARBA" id="ARBA00007261"/>
    </source>
</evidence>
<dbReference type="SUPFAM" id="SSF63411">
    <property type="entry name" value="LuxS/MPP-like metallohydrolase"/>
    <property type="match status" value="2"/>
</dbReference>
<evidence type="ECO:0000256" key="3">
    <source>
        <dbReference type="ARBA" id="ARBA00023049"/>
    </source>
</evidence>